<name>A0A934SWA7_9BURK</name>
<evidence type="ECO:0000256" key="2">
    <source>
        <dbReference type="ARBA" id="ARBA00006448"/>
    </source>
</evidence>
<evidence type="ECO:0000256" key="5">
    <source>
        <dbReference type="ARBA" id="ARBA00022989"/>
    </source>
</evidence>
<evidence type="ECO:0000313" key="11">
    <source>
        <dbReference type="Proteomes" id="UP000622890"/>
    </source>
</evidence>
<keyword evidence="5 8" id="KW-1133">Transmembrane helix</keyword>
<comment type="similarity">
    <text evidence="2">Belongs to the UPF0702 family.</text>
</comment>
<evidence type="ECO:0000256" key="8">
    <source>
        <dbReference type="SAM" id="Phobius"/>
    </source>
</evidence>
<comment type="caution">
    <text evidence="10">The sequence shown here is derived from an EMBL/GenBank/DDBJ whole genome shotgun (WGS) entry which is preliminary data.</text>
</comment>
<protein>
    <submittedName>
        <fullName evidence="10">DUF421 domain-containing protein</fullName>
    </submittedName>
</protein>
<evidence type="ECO:0000256" key="3">
    <source>
        <dbReference type="ARBA" id="ARBA00022475"/>
    </source>
</evidence>
<accession>A0A934SWA7</accession>
<feature type="domain" description="YetF C-terminal" evidence="9">
    <location>
        <begin position="89"/>
        <end position="156"/>
    </location>
</feature>
<dbReference type="AlphaFoldDB" id="A0A934SWA7"/>
<dbReference type="InterPro" id="IPR007353">
    <property type="entry name" value="DUF421"/>
</dbReference>
<organism evidence="10 11">
    <name type="scientific">Noviherbaspirillum pedocola</name>
    <dbReference type="NCBI Taxonomy" id="2801341"/>
    <lineage>
        <taxon>Bacteria</taxon>
        <taxon>Pseudomonadati</taxon>
        <taxon>Pseudomonadota</taxon>
        <taxon>Betaproteobacteria</taxon>
        <taxon>Burkholderiales</taxon>
        <taxon>Oxalobacteraceae</taxon>
        <taxon>Noviherbaspirillum</taxon>
    </lineage>
</organism>
<dbReference type="Proteomes" id="UP000622890">
    <property type="component" value="Unassembled WGS sequence"/>
</dbReference>
<evidence type="ECO:0000256" key="6">
    <source>
        <dbReference type="ARBA" id="ARBA00023136"/>
    </source>
</evidence>
<dbReference type="EMBL" id="JAEPBG010000008">
    <property type="protein sequence ID" value="MBK4736565.1"/>
    <property type="molecule type" value="Genomic_DNA"/>
</dbReference>
<dbReference type="PANTHER" id="PTHR34582:SF6">
    <property type="entry name" value="UPF0702 TRANSMEMBRANE PROTEIN YCAP"/>
    <property type="match status" value="1"/>
</dbReference>
<sequence length="177" mass="18761">MFFDSARDLLRVIAVGLLAYGGCVFLLRISGNRTLSKMNSFDLIVTVALGSTLSSILLTRSISLSEGWLALALLIGLQFAITWLSVRSGSISALVKTQPTLLMRDGRMIEDAMRKVRVTQDEMRAAVRRQGIGGMEQVAAAILETDGSLSIVPRSGMGSGSALERVAGATEQADGGA</sequence>
<dbReference type="RefSeq" id="WP_200594139.1">
    <property type="nucleotide sequence ID" value="NZ_JAEPBG010000008.1"/>
</dbReference>
<evidence type="ECO:0000256" key="4">
    <source>
        <dbReference type="ARBA" id="ARBA00022692"/>
    </source>
</evidence>
<proteinExistence type="inferred from homology"/>
<evidence type="ECO:0000256" key="1">
    <source>
        <dbReference type="ARBA" id="ARBA00004651"/>
    </source>
</evidence>
<keyword evidence="11" id="KW-1185">Reference proteome</keyword>
<keyword evidence="4 8" id="KW-0812">Transmembrane</keyword>
<feature type="region of interest" description="Disordered" evidence="7">
    <location>
        <begin position="156"/>
        <end position="177"/>
    </location>
</feature>
<keyword evidence="6 8" id="KW-0472">Membrane</keyword>
<keyword evidence="3" id="KW-1003">Cell membrane</keyword>
<dbReference type="InterPro" id="IPR023090">
    <property type="entry name" value="UPF0702_alpha/beta_dom_sf"/>
</dbReference>
<evidence type="ECO:0000256" key="7">
    <source>
        <dbReference type="SAM" id="MobiDB-lite"/>
    </source>
</evidence>
<gene>
    <name evidence="10" type="ORF">JJB74_18225</name>
</gene>
<evidence type="ECO:0000313" key="10">
    <source>
        <dbReference type="EMBL" id="MBK4736565.1"/>
    </source>
</evidence>
<reference evidence="10" key="1">
    <citation type="submission" date="2021-01" db="EMBL/GenBank/DDBJ databases">
        <title>Genome sequence of strain Noviherbaspirillum sp. DKR-6.</title>
        <authorList>
            <person name="Chaudhary D.K."/>
        </authorList>
    </citation>
    <scope>NUCLEOTIDE SEQUENCE</scope>
    <source>
        <strain evidence="10">DKR-6</strain>
    </source>
</reference>
<dbReference type="PANTHER" id="PTHR34582">
    <property type="entry name" value="UPF0702 TRANSMEMBRANE PROTEIN YCAP"/>
    <property type="match status" value="1"/>
</dbReference>
<comment type="subcellular location">
    <subcellularLocation>
        <location evidence="1">Cell membrane</location>
        <topology evidence="1">Multi-pass membrane protein</topology>
    </subcellularLocation>
</comment>
<dbReference type="GO" id="GO:0005886">
    <property type="term" value="C:plasma membrane"/>
    <property type="evidence" value="ECO:0007669"/>
    <property type="project" value="UniProtKB-SubCell"/>
</dbReference>
<feature type="transmembrane region" description="Helical" evidence="8">
    <location>
        <begin position="12"/>
        <end position="29"/>
    </location>
</feature>
<feature type="transmembrane region" description="Helical" evidence="8">
    <location>
        <begin position="41"/>
        <end position="62"/>
    </location>
</feature>
<dbReference type="Gene3D" id="3.30.240.20">
    <property type="entry name" value="bsu07140 like domains"/>
    <property type="match status" value="1"/>
</dbReference>
<feature type="transmembrane region" description="Helical" evidence="8">
    <location>
        <begin position="68"/>
        <end position="86"/>
    </location>
</feature>
<dbReference type="Pfam" id="PF04239">
    <property type="entry name" value="DUF421"/>
    <property type="match status" value="1"/>
</dbReference>
<evidence type="ECO:0000259" key="9">
    <source>
        <dbReference type="Pfam" id="PF04239"/>
    </source>
</evidence>